<dbReference type="OrthoDB" id="9790967at2"/>
<dbReference type="Pfam" id="PF07680">
    <property type="entry name" value="DoxA"/>
    <property type="match status" value="1"/>
</dbReference>
<feature type="domain" description="Thiosulphate:quinone oxidoreductase small subunit DoxA" evidence="3">
    <location>
        <begin position="242"/>
        <end position="357"/>
    </location>
</feature>
<keyword evidence="1" id="KW-0472">Membrane</keyword>
<feature type="transmembrane region" description="Helical" evidence="1">
    <location>
        <begin position="149"/>
        <end position="170"/>
    </location>
</feature>
<feature type="transmembrane region" description="Helical" evidence="1">
    <location>
        <begin position="204"/>
        <end position="228"/>
    </location>
</feature>
<dbReference type="InterPro" id="IPR011636">
    <property type="entry name" value="DoxA"/>
</dbReference>
<evidence type="ECO:0000256" key="1">
    <source>
        <dbReference type="SAM" id="Phobius"/>
    </source>
</evidence>
<dbReference type="Proteomes" id="UP000095042">
    <property type="component" value="Unassembled WGS sequence"/>
</dbReference>
<feature type="transmembrane region" description="Helical" evidence="1">
    <location>
        <begin position="122"/>
        <end position="142"/>
    </location>
</feature>
<dbReference type="InterPro" id="IPR007301">
    <property type="entry name" value="DoxD"/>
</dbReference>
<dbReference type="InterPro" id="IPR051907">
    <property type="entry name" value="DoxX-like_oxidoreductase"/>
</dbReference>
<feature type="transmembrane region" description="Helical" evidence="1">
    <location>
        <begin position="15"/>
        <end position="39"/>
    </location>
</feature>
<comment type="caution">
    <text evidence="4">The sequence shown here is derived from an EMBL/GenBank/DDBJ whole genome shotgun (WGS) entry which is preliminary data.</text>
</comment>
<accession>A0A1E3W986</accession>
<evidence type="ECO:0000313" key="4">
    <source>
        <dbReference type="EMBL" id="ODS02373.1"/>
    </source>
</evidence>
<dbReference type="GO" id="GO:0005886">
    <property type="term" value="C:plasma membrane"/>
    <property type="evidence" value="ECO:0007669"/>
    <property type="project" value="TreeGrafter"/>
</dbReference>
<evidence type="ECO:0000313" key="5">
    <source>
        <dbReference type="Proteomes" id="UP000095042"/>
    </source>
</evidence>
<dbReference type="PANTHER" id="PTHR33452:SF1">
    <property type="entry name" value="INNER MEMBRANE PROTEIN YPHA-RELATED"/>
    <property type="match status" value="1"/>
</dbReference>
<feature type="domain" description="TQO small subunit DoxD" evidence="2">
    <location>
        <begin position="57"/>
        <end position="192"/>
    </location>
</feature>
<feature type="transmembrane region" description="Helical" evidence="1">
    <location>
        <begin position="95"/>
        <end position="116"/>
    </location>
</feature>
<keyword evidence="1" id="KW-1133">Transmembrane helix</keyword>
<dbReference type="Pfam" id="PF04173">
    <property type="entry name" value="DoxD"/>
    <property type="match status" value="1"/>
</dbReference>
<dbReference type="PANTHER" id="PTHR33452">
    <property type="entry name" value="OXIDOREDUCTASE CATD-RELATED"/>
    <property type="match status" value="1"/>
</dbReference>
<organism evidence="4 5">
    <name type="scientific">Methyloceanibacter marginalis</name>
    <dbReference type="NCBI Taxonomy" id="1774971"/>
    <lineage>
        <taxon>Bacteria</taxon>
        <taxon>Pseudomonadati</taxon>
        <taxon>Pseudomonadota</taxon>
        <taxon>Alphaproteobacteria</taxon>
        <taxon>Hyphomicrobiales</taxon>
        <taxon>Hyphomicrobiaceae</taxon>
        <taxon>Methyloceanibacter</taxon>
    </lineage>
</organism>
<gene>
    <name evidence="4" type="ORF">AUC71_15775</name>
</gene>
<evidence type="ECO:0008006" key="6">
    <source>
        <dbReference type="Google" id="ProtNLM"/>
    </source>
</evidence>
<evidence type="ECO:0000259" key="2">
    <source>
        <dbReference type="Pfam" id="PF04173"/>
    </source>
</evidence>
<proteinExistence type="predicted"/>
<keyword evidence="5" id="KW-1185">Reference proteome</keyword>
<reference evidence="4 5" key="1">
    <citation type="journal article" date="2016" name="Environ. Microbiol.">
        <title>New Methyloceanibacter diversity from North Sea sediments includes methanotroph containing solely the soluble methane monooxygenase.</title>
        <authorList>
            <person name="Vekeman B."/>
            <person name="Kerckhof F.M."/>
            <person name="Cremers G."/>
            <person name="de Vos P."/>
            <person name="Vandamme P."/>
            <person name="Boon N."/>
            <person name="Op den Camp H.J."/>
            <person name="Heylen K."/>
        </authorList>
    </citation>
    <scope>NUCLEOTIDE SEQUENCE [LARGE SCALE GENOMIC DNA]</scope>
    <source>
        <strain evidence="4 5">R-67177</strain>
    </source>
</reference>
<evidence type="ECO:0000259" key="3">
    <source>
        <dbReference type="Pfam" id="PF07680"/>
    </source>
</evidence>
<sequence>MADTDVIKRAVPDPAAWFSLLALVLLGTRFVQGFIFWGGASRRLLYNFREVDGADVAVKLDFDSVGFVANKLTHALPGTLWIQGPLEATLNYPDLIVASVWLWTIAELVVGLALILGLATRLAALICIGLNVSLMLIFGWMGSTCLDEWTMAVSGLAMSSAVFLAGGGAWSVDNLIGRNQWAQRHPWTAWVFSGPVPLAQLKTLALVLAAVAVVFTVGSYQILFGAVVSPQHARVSFHNHSIALSDVTLADDGTVSFKAYVDAGPDTGAAYVIAARLVDASGSTVAEWDGTTLAALPTTAISNVYPYVWASHFKTEKIGISGQTGARATITLPPPQGSSTGTARRLVLEAINGATWEGNLAGTP</sequence>
<name>A0A1E3W986_9HYPH</name>
<keyword evidence="1" id="KW-0812">Transmembrane</keyword>
<dbReference type="RefSeq" id="WP_069624443.1">
    <property type="nucleotide sequence ID" value="NZ_LPWD01000331.1"/>
</dbReference>
<protein>
    <recommendedName>
        <fullName evidence="6">Quinol oxidase</fullName>
    </recommendedName>
</protein>
<dbReference type="EMBL" id="LPWD01000331">
    <property type="protein sequence ID" value="ODS02373.1"/>
    <property type="molecule type" value="Genomic_DNA"/>
</dbReference>
<dbReference type="AlphaFoldDB" id="A0A1E3W986"/>